<gene>
    <name evidence="2" type="ORF">HNQ52_000077</name>
</gene>
<feature type="transmembrane region" description="Helical" evidence="1">
    <location>
        <begin position="60"/>
        <end position="80"/>
    </location>
</feature>
<organism evidence="2 3">
    <name type="scientific">Chiayiivirga flava</name>
    <dbReference type="NCBI Taxonomy" id="659595"/>
    <lineage>
        <taxon>Bacteria</taxon>
        <taxon>Pseudomonadati</taxon>
        <taxon>Pseudomonadota</taxon>
        <taxon>Gammaproteobacteria</taxon>
        <taxon>Lysobacterales</taxon>
        <taxon>Lysobacteraceae</taxon>
        <taxon>Chiayiivirga</taxon>
    </lineage>
</organism>
<accession>A0A7W8D280</accession>
<feature type="transmembrane region" description="Helical" evidence="1">
    <location>
        <begin position="162"/>
        <end position="180"/>
    </location>
</feature>
<feature type="transmembrane region" description="Helical" evidence="1">
    <location>
        <begin position="29"/>
        <end position="48"/>
    </location>
</feature>
<feature type="transmembrane region" description="Helical" evidence="1">
    <location>
        <begin position="131"/>
        <end position="150"/>
    </location>
</feature>
<dbReference type="Pfam" id="PF06532">
    <property type="entry name" value="NrsF"/>
    <property type="match status" value="1"/>
</dbReference>
<dbReference type="EMBL" id="JACHHP010000001">
    <property type="protein sequence ID" value="MBB5206561.1"/>
    <property type="molecule type" value="Genomic_DNA"/>
</dbReference>
<evidence type="ECO:0000313" key="2">
    <source>
        <dbReference type="EMBL" id="MBB5206561.1"/>
    </source>
</evidence>
<keyword evidence="3" id="KW-1185">Reference proteome</keyword>
<dbReference type="RefSeq" id="WP_183958657.1">
    <property type="nucleotide sequence ID" value="NZ_JACHHP010000001.1"/>
</dbReference>
<proteinExistence type="predicted"/>
<evidence type="ECO:0000313" key="3">
    <source>
        <dbReference type="Proteomes" id="UP000521199"/>
    </source>
</evidence>
<evidence type="ECO:0000256" key="1">
    <source>
        <dbReference type="SAM" id="Phobius"/>
    </source>
</evidence>
<sequence length="223" mass="23587">MTDTDKLIDLLATRARAVRPIASPLRRTMLWLAFAAAVIVAIVLVHGMRPGAWQALSHPAAALEWCASVLTGVLAAYALFHVSVPGRSASWAWLPFPAAMLWLGGIGWGCLGDLSRMGPAALAFEPGHWQCAWVITLTGVPLGLVLLLMVRHAGVVRPAPAAMLAGLSAAALSAAGVTLYHEGESALMVLVWHAGAVLVLSTLSWLLGRTMFGWIGYAPRRGD</sequence>
<reference evidence="2 3" key="1">
    <citation type="submission" date="2020-08" db="EMBL/GenBank/DDBJ databases">
        <title>Genomic Encyclopedia of Type Strains, Phase IV (KMG-IV): sequencing the most valuable type-strain genomes for metagenomic binning, comparative biology and taxonomic classification.</title>
        <authorList>
            <person name="Goeker M."/>
        </authorList>
    </citation>
    <scope>NUCLEOTIDE SEQUENCE [LARGE SCALE GENOMIC DNA]</scope>
    <source>
        <strain evidence="2 3">DSM 24163</strain>
    </source>
</reference>
<dbReference type="InterPro" id="IPR009495">
    <property type="entry name" value="NrsF"/>
</dbReference>
<feature type="transmembrane region" description="Helical" evidence="1">
    <location>
        <begin position="92"/>
        <end position="111"/>
    </location>
</feature>
<dbReference type="AlphaFoldDB" id="A0A7W8D280"/>
<protein>
    <recommendedName>
        <fullName evidence="4">DUF1109 domain-containing protein</fullName>
    </recommendedName>
</protein>
<keyword evidence="1" id="KW-0812">Transmembrane</keyword>
<feature type="transmembrane region" description="Helical" evidence="1">
    <location>
        <begin position="186"/>
        <end position="207"/>
    </location>
</feature>
<dbReference type="Proteomes" id="UP000521199">
    <property type="component" value="Unassembled WGS sequence"/>
</dbReference>
<keyword evidence="1" id="KW-0472">Membrane</keyword>
<keyword evidence="1" id="KW-1133">Transmembrane helix</keyword>
<comment type="caution">
    <text evidence="2">The sequence shown here is derived from an EMBL/GenBank/DDBJ whole genome shotgun (WGS) entry which is preliminary data.</text>
</comment>
<name>A0A7W8D280_9GAMM</name>
<evidence type="ECO:0008006" key="4">
    <source>
        <dbReference type="Google" id="ProtNLM"/>
    </source>
</evidence>